<dbReference type="AlphaFoldDB" id="L9YZU0"/>
<evidence type="ECO:0000313" key="3">
    <source>
        <dbReference type="Proteomes" id="UP000011618"/>
    </source>
</evidence>
<sequence>MNLHLAYENADELELKRWVVPLTRLLGVVSLLAGLFATPVDTPTDSDAPRRDGAAETYRAS</sequence>
<dbReference type="PATRIC" id="fig|1227495.3.peg.1416"/>
<proteinExistence type="predicted"/>
<reference evidence="2 3" key="1">
    <citation type="journal article" date="2014" name="PLoS Genet.">
        <title>Phylogenetically driven sequencing of extremely halophilic archaea reveals strategies for static and dynamic osmo-response.</title>
        <authorList>
            <person name="Becker E.A."/>
            <person name="Seitzer P.M."/>
            <person name="Tritt A."/>
            <person name="Larsen D."/>
            <person name="Krusor M."/>
            <person name="Yao A.I."/>
            <person name="Wu D."/>
            <person name="Madern D."/>
            <person name="Eisen J.A."/>
            <person name="Darling A.E."/>
            <person name="Facciotti M.T."/>
        </authorList>
    </citation>
    <scope>NUCLEOTIDE SEQUENCE [LARGE SCALE GENOMIC DNA]</scope>
    <source>
        <strain evidence="2 3">DSM 3751</strain>
    </source>
</reference>
<name>L9YZU0_9EURY</name>
<gene>
    <name evidence="2" type="ORF">C487_07065</name>
</gene>
<feature type="region of interest" description="Disordered" evidence="1">
    <location>
        <begin position="39"/>
        <end position="61"/>
    </location>
</feature>
<evidence type="ECO:0000256" key="1">
    <source>
        <dbReference type="SAM" id="MobiDB-lite"/>
    </source>
</evidence>
<dbReference type="EMBL" id="AOII01000041">
    <property type="protein sequence ID" value="ELY78967.1"/>
    <property type="molecule type" value="Genomic_DNA"/>
</dbReference>
<protein>
    <submittedName>
        <fullName evidence="2">Uncharacterized protein</fullName>
    </submittedName>
</protein>
<dbReference type="Proteomes" id="UP000011618">
    <property type="component" value="Unassembled WGS sequence"/>
</dbReference>
<comment type="caution">
    <text evidence="2">The sequence shown here is derived from an EMBL/GenBank/DDBJ whole genome shotgun (WGS) entry which is preliminary data.</text>
</comment>
<organism evidence="2 3">
    <name type="scientific">Natrinema pallidum DSM 3751</name>
    <dbReference type="NCBI Taxonomy" id="1227495"/>
    <lineage>
        <taxon>Archaea</taxon>
        <taxon>Methanobacteriati</taxon>
        <taxon>Methanobacteriota</taxon>
        <taxon>Stenosarchaea group</taxon>
        <taxon>Halobacteria</taxon>
        <taxon>Halobacteriales</taxon>
        <taxon>Natrialbaceae</taxon>
        <taxon>Natrinema</taxon>
    </lineage>
</organism>
<accession>L9YZU0</accession>
<evidence type="ECO:0000313" key="2">
    <source>
        <dbReference type="EMBL" id="ELY78967.1"/>
    </source>
</evidence>